<keyword evidence="5 8" id="KW-0408">Iron</keyword>
<feature type="binding site" evidence="8">
    <location>
        <begin position="37"/>
        <end position="39"/>
    </location>
    <ligand>
        <name>S-adenosyl-L-methionine</name>
        <dbReference type="ChEBI" id="CHEBI:59789"/>
    </ligand>
</feature>
<dbReference type="GO" id="GO:0008616">
    <property type="term" value="P:tRNA queuosine(34) biosynthetic process"/>
    <property type="evidence" value="ECO:0007669"/>
    <property type="project" value="UniProtKB-UniRule"/>
</dbReference>
<evidence type="ECO:0000256" key="5">
    <source>
        <dbReference type="ARBA" id="ARBA00023004"/>
    </source>
</evidence>
<feature type="binding site" evidence="8">
    <location>
        <position position="92"/>
    </location>
    <ligand>
        <name>substrate</name>
    </ligand>
</feature>
<feature type="binding site" evidence="8">
    <location>
        <position position="35"/>
    </location>
    <ligand>
        <name>[4Fe-4S] cluster</name>
        <dbReference type="ChEBI" id="CHEBI:49883"/>
        <note>4Fe-4S-S-AdoMet</note>
    </ligand>
</feature>
<name>A0A2P5SZK4_9GAMM</name>
<keyword evidence="8" id="KW-0671">Queuosine biosynthesis</keyword>
<reference evidence="10 11" key="1">
    <citation type="journal article" date="2018" name="Genome Biol. Evol.">
        <title>Cladogenesis and Genomic Streamlining in Extracellular Endosymbionts of Tropical Stink Bugs.</title>
        <authorList>
            <person name="Otero-Bravo A."/>
            <person name="Goffredi S."/>
            <person name="Sabree Z.L."/>
        </authorList>
    </citation>
    <scope>NUCLEOTIDE SEQUENCE [LARGE SCALE GENOMIC DNA]</scope>
    <source>
        <strain evidence="10 11">SoEE</strain>
    </source>
</reference>
<dbReference type="InterPro" id="IPR013785">
    <property type="entry name" value="Aldolase_TIM"/>
</dbReference>
<feature type="binding site" evidence="8">
    <location>
        <position position="27"/>
    </location>
    <ligand>
        <name>substrate</name>
    </ligand>
</feature>
<keyword evidence="3 8" id="KW-0479">Metal-binding</keyword>
<sequence length="223" mass="25910">MIYSINEVFHTIQGEGFYTGIPAIFIRFQGCTIHCRWCDTKYTWKKLKNKTGLLKDILFKDKENNIWCNVDCLTLVQTIKQQKWNTNHIVITGGEPSIFDLRPLTIALEKDGFYCQLETSGTYKIYCSKNTWVTVSPKLNTHNGNKILMQAINRSNEIKFIIERESDINILDTLLSNIKNNKKRIISLQPVSCSNTATNICIQYCLIRNWHLSIQVHKYLNVK</sequence>
<dbReference type="InterPro" id="IPR024924">
    <property type="entry name" value="7-CO-7-deazaguanine_synth-like"/>
</dbReference>
<organism evidence="10 11">
    <name type="scientific">Candidatus Pantoea edessiphila</name>
    <dbReference type="NCBI Taxonomy" id="2044610"/>
    <lineage>
        <taxon>Bacteria</taxon>
        <taxon>Pseudomonadati</taxon>
        <taxon>Pseudomonadota</taxon>
        <taxon>Gammaproteobacteria</taxon>
        <taxon>Enterobacterales</taxon>
        <taxon>Erwiniaceae</taxon>
        <taxon>Pantoea</taxon>
    </lineage>
</organism>
<dbReference type="PANTHER" id="PTHR42836">
    <property type="entry name" value="7-CARBOXY-7-DEAZAGUANINE SYNTHASE"/>
    <property type="match status" value="1"/>
</dbReference>
<dbReference type="InterPro" id="IPR027609">
    <property type="entry name" value="rSAM_QueE_proteobac"/>
</dbReference>
<comment type="function">
    <text evidence="8">Catalyzes the complex heterocyclic radical-mediated conversion of 6-carboxy-5,6,7,8-tetrahydropterin (CPH4) to 7-carboxy-7-deazaguanine (CDG), a step common to the biosynthetic pathways of all 7-deazapurine-containing compounds.</text>
</comment>
<comment type="subunit">
    <text evidence="8">Homodimer.</text>
</comment>
<comment type="caution">
    <text evidence="8">Lacks conserved residue(s) required for the propagation of feature annotation.</text>
</comment>
<feature type="domain" description="Radical SAM core" evidence="9">
    <location>
        <begin position="18"/>
        <end position="223"/>
    </location>
</feature>
<dbReference type="PANTHER" id="PTHR42836:SF1">
    <property type="entry name" value="7-CARBOXY-7-DEAZAGUANINE SYNTHASE"/>
    <property type="match status" value="1"/>
</dbReference>
<protein>
    <recommendedName>
        <fullName evidence="8">7-carboxy-7-deazaguanine synthase</fullName>
        <shortName evidence="8">CDG synthase</shortName>
        <ecNumber evidence="8">4.3.99.3</ecNumber>
    </recommendedName>
    <alternativeName>
        <fullName evidence="8">Queuosine biosynthesis protein QueE</fullName>
    </alternativeName>
</protein>
<dbReference type="GO" id="GO:0016840">
    <property type="term" value="F:carbon-nitrogen lyase activity"/>
    <property type="evidence" value="ECO:0007669"/>
    <property type="project" value="UniProtKB-UniRule"/>
</dbReference>
<dbReference type="UniPathway" id="UPA00391"/>
<keyword evidence="7 8" id="KW-0456">Lyase</keyword>
<comment type="catalytic activity">
    <reaction evidence="8">
        <text>6-carboxy-5,6,7,8-tetrahydropterin + H(+) = 7-carboxy-7-carbaguanine + NH4(+)</text>
        <dbReference type="Rhea" id="RHEA:27974"/>
        <dbReference type="ChEBI" id="CHEBI:15378"/>
        <dbReference type="ChEBI" id="CHEBI:28938"/>
        <dbReference type="ChEBI" id="CHEBI:61032"/>
        <dbReference type="ChEBI" id="CHEBI:61036"/>
        <dbReference type="EC" id="4.3.99.3"/>
    </reaction>
</comment>
<feature type="binding site" evidence="8">
    <location>
        <position position="40"/>
    </location>
    <ligand>
        <name>Mg(2+)</name>
        <dbReference type="ChEBI" id="CHEBI:18420"/>
    </ligand>
</feature>
<dbReference type="OrthoDB" id="9792276at2"/>
<feature type="binding site" evidence="8">
    <location>
        <position position="94"/>
    </location>
    <ligand>
        <name>S-adenosyl-L-methionine</name>
        <dbReference type="ChEBI" id="CHEBI:59789"/>
    </ligand>
</feature>
<feature type="binding site" evidence="8">
    <location>
        <begin position="12"/>
        <end position="14"/>
    </location>
    <ligand>
        <name>substrate</name>
    </ligand>
</feature>
<dbReference type="GO" id="GO:0051539">
    <property type="term" value="F:4 iron, 4 sulfur cluster binding"/>
    <property type="evidence" value="ECO:0007669"/>
    <property type="project" value="UniProtKB-UniRule"/>
</dbReference>
<evidence type="ECO:0000256" key="2">
    <source>
        <dbReference type="ARBA" id="ARBA00022691"/>
    </source>
</evidence>
<dbReference type="GO" id="GO:0000287">
    <property type="term" value="F:magnesium ion binding"/>
    <property type="evidence" value="ECO:0007669"/>
    <property type="project" value="UniProtKB-UniRule"/>
</dbReference>
<dbReference type="Gene3D" id="3.20.20.70">
    <property type="entry name" value="Aldolase class I"/>
    <property type="match status" value="1"/>
</dbReference>
<dbReference type="GO" id="GO:1904047">
    <property type="term" value="F:S-adenosyl-L-methionine binding"/>
    <property type="evidence" value="ECO:0007669"/>
    <property type="project" value="UniProtKB-UniRule"/>
</dbReference>
<comment type="similarity">
    <text evidence="8">Belongs to the radical SAM superfamily. 7-carboxy-7-deazaguanine synthase family.</text>
</comment>
<comment type="cofactor">
    <cofactor evidence="8">
        <name>Mg(2+)</name>
        <dbReference type="ChEBI" id="CHEBI:18420"/>
    </cofactor>
</comment>
<evidence type="ECO:0000256" key="6">
    <source>
        <dbReference type="ARBA" id="ARBA00023014"/>
    </source>
</evidence>
<comment type="cofactor">
    <cofactor evidence="8">
        <name>[4Fe-4S] cluster</name>
        <dbReference type="ChEBI" id="CHEBI:49883"/>
    </cofactor>
    <text evidence="8">Binds 1 [4Fe-4S] cluster. The cluster is coordinated with 3 cysteines and an exchangeable S-adenosyl-L-methionine.</text>
</comment>
<evidence type="ECO:0000313" key="11">
    <source>
        <dbReference type="Proteomes" id="UP000296153"/>
    </source>
</evidence>
<gene>
    <name evidence="8" type="primary">queE</name>
    <name evidence="10" type="ORF">CRV12_02905</name>
</gene>
<keyword evidence="1 8" id="KW-0004">4Fe-4S</keyword>
<evidence type="ECO:0000256" key="8">
    <source>
        <dbReference type="HAMAP-Rule" id="MF_00917"/>
    </source>
</evidence>
<dbReference type="SFLD" id="SFLDS00029">
    <property type="entry name" value="Radical_SAM"/>
    <property type="match status" value="1"/>
</dbReference>
<comment type="cofactor">
    <cofactor evidence="8">
        <name>S-adenosyl-L-methionine</name>
        <dbReference type="ChEBI" id="CHEBI:59789"/>
    </cofactor>
    <text evidence="8">Binds 1 S-adenosyl-L-methionine per subunit.</text>
</comment>
<dbReference type="PIRSF" id="PIRSF000370">
    <property type="entry name" value="QueE"/>
    <property type="match status" value="1"/>
</dbReference>
<evidence type="ECO:0000256" key="7">
    <source>
        <dbReference type="ARBA" id="ARBA00023239"/>
    </source>
</evidence>
<dbReference type="NCBIfam" id="TIGR04322">
    <property type="entry name" value="rSAM_QueE_Ecoli"/>
    <property type="match status" value="1"/>
</dbReference>
<keyword evidence="2 8" id="KW-0949">S-adenosyl-L-methionine</keyword>
<dbReference type="PROSITE" id="PS51918">
    <property type="entry name" value="RADICAL_SAM"/>
    <property type="match status" value="1"/>
</dbReference>
<comment type="caution">
    <text evidence="10">The sequence shown here is derived from an EMBL/GenBank/DDBJ whole genome shotgun (WGS) entry which is preliminary data.</text>
</comment>
<dbReference type="EMBL" id="PDKT01000004">
    <property type="protein sequence ID" value="PPI87765.1"/>
    <property type="molecule type" value="Genomic_DNA"/>
</dbReference>
<evidence type="ECO:0000256" key="1">
    <source>
        <dbReference type="ARBA" id="ARBA00022485"/>
    </source>
</evidence>
<proteinExistence type="inferred from homology"/>
<evidence type="ECO:0000256" key="3">
    <source>
        <dbReference type="ARBA" id="ARBA00022723"/>
    </source>
</evidence>
<evidence type="ECO:0000259" key="9">
    <source>
        <dbReference type="PROSITE" id="PS51918"/>
    </source>
</evidence>
<feature type="binding site" evidence="8">
    <location>
        <begin position="136"/>
        <end position="138"/>
    </location>
    <ligand>
        <name>S-adenosyl-L-methionine</name>
        <dbReference type="ChEBI" id="CHEBI:59789"/>
    </ligand>
</feature>
<dbReference type="InterPro" id="IPR007197">
    <property type="entry name" value="rSAM"/>
</dbReference>
<dbReference type="HAMAP" id="MF_00917">
    <property type="entry name" value="QueE"/>
    <property type="match status" value="1"/>
</dbReference>
<dbReference type="AlphaFoldDB" id="A0A2P5SZK4"/>
<evidence type="ECO:0000313" key="10">
    <source>
        <dbReference type="EMBL" id="PPI87765.1"/>
    </source>
</evidence>
<comment type="pathway">
    <text evidence="8">Purine metabolism; 7-cyano-7-deazaguanine biosynthesis.</text>
</comment>
<accession>A0A2P5SZK4</accession>
<keyword evidence="4 8" id="KW-0460">Magnesium</keyword>
<evidence type="ECO:0000256" key="4">
    <source>
        <dbReference type="ARBA" id="ARBA00022842"/>
    </source>
</evidence>
<keyword evidence="6 8" id="KW-0411">Iron-sulfur</keyword>
<dbReference type="Proteomes" id="UP000296153">
    <property type="component" value="Unassembled WGS sequence"/>
</dbReference>
<dbReference type="RefSeq" id="WP_136131168.1">
    <property type="nucleotide sequence ID" value="NZ_PDKT01000004.1"/>
</dbReference>
<dbReference type="EC" id="4.3.99.3" evidence="8"/>
<feature type="binding site" evidence="8">
    <location>
        <position position="31"/>
    </location>
    <ligand>
        <name>[4Fe-4S] cluster</name>
        <dbReference type="ChEBI" id="CHEBI:49883"/>
        <note>4Fe-4S-S-AdoMet</note>
    </ligand>
</feature>
<feature type="binding site" evidence="8">
    <location>
        <position position="38"/>
    </location>
    <ligand>
        <name>[4Fe-4S] cluster</name>
        <dbReference type="ChEBI" id="CHEBI:49883"/>
        <note>4Fe-4S-S-AdoMet</note>
    </ligand>
</feature>